<organism evidence="1 2">
    <name type="scientific">Fructilactobacillus myrtifloralis</name>
    <dbReference type="NCBI Taxonomy" id="2940301"/>
    <lineage>
        <taxon>Bacteria</taxon>
        <taxon>Bacillati</taxon>
        <taxon>Bacillota</taxon>
        <taxon>Bacilli</taxon>
        <taxon>Lactobacillales</taxon>
        <taxon>Lactobacillaceae</taxon>
        <taxon>Fructilactobacillus</taxon>
    </lineage>
</organism>
<keyword evidence="2" id="KW-1185">Reference proteome</keyword>
<name>A0ABY5BP41_9LACO</name>
<dbReference type="RefSeq" id="WP_252750277.1">
    <property type="nucleotide sequence ID" value="NZ_CP097116.1"/>
</dbReference>
<evidence type="ECO:0000313" key="2">
    <source>
        <dbReference type="Proteomes" id="UP001056707"/>
    </source>
</evidence>
<accession>A0ABY5BP41</accession>
<sequence length="119" mass="14330">MLYKYRPEHEKVILGILTLTRRTEQVHYLPEELAWYADSKKRNLYLWKDQFDNWAGVIGVEVTHHCLLVRKIILTPDAETYFNVFRILDNIRKLYPNQPVIGTLQNQEVITRWERTTNE</sequence>
<dbReference type="Proteomes" id="UP001056707">
    <property type="component" value="Chromosome"/>
</dbReference>
<protein>
    <submittedName>
        <fullName evidence="1">Riboflavin biosynthesis protein RibT</fullName>
    </submittedName>
</protein>
<reference evidence="1" key="1">
    <citation type="submission" date="2022-05" db="EMBL/GenBank/DDBJ databases">
        <authorList>
            <person name="Oliphant S.A."/>
            <person name="Watson-Haigh N.S."/>
            <person name="Sumby K.M."/>
            <person name="Gardner J.M."/>
            <person name="Jiranek V."/>
        </authorList>
    </citation>
    <scope>NUCLEOTIDE SEQUENCE</scope>
    <source>
        <strain evidence="1">KI16_H9</strain>
    </source>
</reference>
<proteinExistence type="predicted"/>
<dbReference type="EMBL" id="CP097116">
    <property type="protein sequence ID" value="USS85382.1"/>
    <property type="molecule type" value="Genomic_DNA"/>
</dbReference>
<gene>
    <name evidence="1" type="ORF">M3M35_01575</name>
</gene>
<evidence type="ECO:0000313" key="1">
    <source>
        <dbReference type="EMBL" id="USS85382.1"/>
    </source>
</evidence>